<dbReference type="NCBIfam" id="NF047352">
    <property type="entry name" value="P_loop_sacsin"/>
    <property type="match status" value="1"/>
</dbReference>
<feature type="domain" description="BTB" evidence="1">
    <location>
        <begin position="1451"/>
        <end position="1532"/>
    </location>
</feature>
<dbReference type="PROSITE" id="PS50097">
    <property type="entry name" value="BTB"/>
    <property type="match status" value="1"/>
</dbReference>
<keyword evidence="3" id="KW-1185">Reference proteome</keyword>
<dbReference type="InterPro" id="IPR000210">
    <property type="entry name" value="BTB/POZ_dom"/>
</dbReference>
<dbReference type="Proteomes" id="UP000703661">
    <property type="component" value="Unassembled WGS sequence"/>
</dbReference>
<dbReference type="Pfam" id="PF25794">
    <property type="entry name" value="SACS"/>
    <property type="match status" value="1"/>
</dbReference>
<name>A0A9P6SWY8_9FUNG</name>
<dbReference type="PANTHER" id="PTHR15600:SF42">
    <property type="entry name" value="SACSIN"/>
    <property type="match status" value="1"/>
</dbReference>
<organism evidence="2 3">
    <name type="scientific">Entomortierella chlamydospora</name>
    <dbReference type="NCBI Taxonomy" id="101097"/>
    <lineage>
        <taxon>Eukaryota</taxon>
        <taxon>Fungi</taxon>
        <taxon>Fungi incertae sedis</taxon>
        <taxon>Mucoromycota</taxon>
        <taxon>Mortierellomycotina</taxon>
        <taxon>Mortierellomycetes</taxon>
        <taxon>Mortierellales</taxon>
        <taxon>Mortierellaceae</taxon>
        <taxon>Entomortierella</taxon>
    </lineage>
</organism>
<dbReference type="InterPro" id="IPR011333">
    <property type="entry name" value="SKP1/BTB/POZ_sf"/>
</dbReference>
<dbReference type="Gene3D" id="3.30.710.10">
    <property type="entry name" value="Potassium Channel Kv1.1, Chain A"/>
    <property type="match status" value="1"/>
</dbReference>
<dbReference type="InterPro" id="IPR052972">
    <property type="entry name" value="Sacsin_chaperone_reg"/>
</dbReference>
<dbReference type="SUPFAM" id="SSF55874">
    <property type="entry name" value="ATPase domain of HSP90 chaperone/DNA topoisomerase II/histidine kinase"/>
    <property type="match status" value="1"/>
</dbReference>
<gene>
    <name evidence="2" type="ORF">BGZ80_002960</name>
</gene>
<evidence type="ECO:0000313" key="2">
    <source>
        <dbReference type="EMBL" id="KAG0008873.1"/>
    </source>
</evidence>
<reference evidence="2" key="1">
    <citation type="journal article" date="2020" name="Fungal Divers.">
        <title>Resolving the Mortierellaceae phylogeny through synthesis of multi-gene phylogenetics and phylogenomics.</title>
        <authorList>
            <person name="Vandepol N."/>
            <person name="Liber J."/>
            <person name="Desiro A."/>
            <person name="Na H."/>
            <person name="Kennedy M."/>
            <person name="Barry K."/>
            <person name="Grigoriev I.V."/>
            <person name="Miller A.N."/>
            <person name="O'Donnell K."/>
            <person name="Stajich J.E."/>
            <person name="Bonito G."/>
        </authorList>
    </citation>
    <scope>NUCLEOTIDE SEQUENCE</scope>
    <source>
        <strain evidence="2">NRRL 2769</strain>
    </source>
</reference>
<sequence>MKEALNHLPWILADGALYPVDRVALSMSLELTPHFVQIKLSGLDDFFIAMGVREAIGQADLQGIVSKIGSQYGKDEPLSAKDVEFVIKLLKGIAFEGVNESHDLLILTQDNRLCNILDVVYDNVGVVDDASNSEDINQTYTFANSQIIRSVAETLKIPMYSTSFWHDQRDLSFEPWAQEEDILVRIRNILNDYDPSSIFVEFLQNAADAGATKCSFMLDERKYGDNKVLSEKMAVWQGPALLIYNDAEFSEDDFNALCKLGEGSKREDSRKIGRHGVGFNSVYHFTDVPSVVSGSYIGFFDPLHEYLPELKTPNGYARQGGQRCKIVNLQGPAFSDQLEPYMESFGCDMKSHYKGTIFRIPLRMADNQEKTSRKSITNNIWELSQIRKMLRDWAEDGKLGMLFLDNIMNIEIIGVSDNPSDECNFSWSAVKSFANEKPHLNRALHKGNDPSNVTRMFDIRTSSSSTLMTESQRWLVHTDVEYPPDTLQAVKDLATTNRWRPCSGVAFPLNWPKNNSFIGKLFTHLPTPIMTGLPFHIHGGFALMSNRKGLAGGTDTMSSQFKWNEFMKRDCLPLTAVTAMEKLLIWQFWGLTVNSHKARDIGSAITAYYKYWPTNPRTDFESFVQKFSRSSHSHPVHPVLAGDPGVHARFMCGRDVVFPELDHPTIRIGNLICKYERTKGVGIGECSPEIQAQLRSDWKDPKLRFSAMDEDYIRNIIKEDPNFIPEKVMKNGEQRYSIDDVRWILEYTLRVILETKRKLSKVPVVPVIGLHLLPMMDNTWKPLGLFSPCYTATAEMRSLIKGEEYLIDESIFASAISTTLSSDMVPSLEQIFKKLSSDDTYGITQLPPTKFTSIFNSENPNGPTEDQRERLWRLLEKSEDFDAYGELPILKTLNGTMVPLKFYKNGIEISHLTYMARSNAETLSSLMVDLGLIVFDALQNYRNPSIIRVTEEATVSMILKSIAVSCATLPNSRVISTEEAEVLREMIKEGAYLSNPELESLGNLRIWSSWSAVDDNTTSHLIPARGSFFMEGEYSLEHLGDDSDVIRGTYRDHYGAMGARPLTVVTAAESRVMPRLLDNVLDCNEAQTKGAYIKMLLSIARVASIKKGGHRARNFLLSRRFILARDGTFHTTQELLDPSDSLLPVVFEGETSKFPDSQLWQRISASQKCSLFMLRDSRSTGMIRECALHVLDLTGIDSTTLPHPAKVPAEALIRHIYQNSDDISWMNPDWNIVPAEVASDSPYSMCVPEIPAFMSFSGLVDPSYRDVCWTQCAFFSENMKPSESFRARFPSVGKPKLRAVIQHLSVIVEDLSPKWVTLDDQLALKVSLFKVYKFLEDISKESGTEDAANLKSELAKLHVPFILNGDDKDPSLSESWSWPNQLMLDIDNDIEMHQVVHNKLKPYRGFLVAAGVEEMKDVEARIEVPEGRDQCYIGKLLLNCFESQDMLNGFMDVQFRFANGNQIFAHKVVLANSNERLSRQFTGLWAEHAVPDPSNPKVDLIDLSNVRESDETYEAFWGLIFYFYTNRLISTNGPPVLLFEQTTNQTHDDPWRDRVQYLMELLCLADQYQESRLKALIAAEIVHGKKAKHSNVFNIRKFAMLYSSNDIKGYCEKYLTANTSSVRTYLNGEIQVQRRLLMKLSGEGSIEKREEIGEYIKELEENLRELDSLV</sequence>
<dbReference type="EMBL" id="JAAAID010001759">
    <property type="protein sequence ID" value="KAG0008873.1"/>
    <property type="molecule type" value="Genomic_DNA"/>
</dbReference>
<dbReference type="GO" id="GO:0030544">
    <property type="term" value="F:Hsp70 protein binding"/>
    <property type="evidence" value="ECO:0007669"/>
    <property type="project" value="TreeGrafter"/>
</dbReference>
<dbReference type="Gene3D" id="3.30.565.10">
    <property type="entry name" value="Histidine kinase-like ATPase, C-terminal domain"/>
    <property type="match status" value="1"/>
</dbReference>
<dbReference type="PANTHER" id="PTHR15600">
    <property type="entry name" value="SACSIN"/>
    <property type="match status" value="1"/>
</dbReference>
<dbReference type="InterPro" id="IPR036890">
    <property type="entry name" value="HATPase_C_sf"/>
</dbReference>
<proteinExistence type="predicted"/>
<protein>
    <recommendedName>
        <fullName evidence="1">BTB domain-containing protein</fullName>
    </recommendedName>
</protein>
<dbReference type="InterPro" id="IPR058210">
    <property type="entry name" value="SACS/Nov_dom"/>
</dbReference>
<evidence type="ECO:0000313" key="3">
    <source>
        <dbReference type="Proteomes" id="UP000703661"/>
    </source>
</evidence>
<accession>A0A9P6SWY8</accession>
<evidence type="ECO:0000259" key="1">
    <source>
        <dbReference type="PROSITE" id="PS50097"/>
    </source>
</evidence>
<comment type="caution">
    <text evidence="2">The sequence shown here is derived from an EMBL/GenBank/DDBJ whole genome shotgun (WGS) entry which is preliminary data.</text>
</comment>
<dbReference type="SUPFAM" id="SSF54695">
    <property type="entry name" value="POZ domain"/>
    <property type="match status" value="1"/>
</dbReference>